<gene>
    <name evidence="2" type="ORF">ACFP1C_07525</name>
</gene>
<reference evidence="3" key="1">
    <citation type="journal article" date="2019" name="Int. J. Syst. Evol. Microbiol.">
        <title>The Global Catalogue of Microorganisms (GCM) 10K type strain sequencing project: providing services to taxonomists for standard genome sequencing and annotation.</title>
        <authorList>
            <consortium name="The Broad Institute Genomics Platform"/>
            <consortium name="The Broad Institute Genome Sequencing Center for Infectious Disease"/>
            <person name="Wu L."/>
            <person name="Ma J."/>
        </authorList>
    </citation>
    <scope>NUCLEOTIDE SEQUENCE [LARGE SCALE GENOMIC DNA]</scope>
    <source>
        <strain evidence="3">CCM 8908</strain>
    </source>
</reference>
<evidence type="ECO:0000313" key="3">
    <source>
        <dbReference type="Proteomes" id="UP001596283"/>
    </source>
</evidence>
<dbReference type="EMBL" id="JBHSSI010000040">
    <property type="protein sequence ID" value="MFC6260782.1"/>
    <property type="molecule type" value="Genomic_DNA"/>
</dbReference>
<dbReference type="Proteomes" id="UP001596283">
    <property type="component" value="Unassembled WGS sequence"/>
</dbReference>
<evidence type="ECO:0000313" key="2">
    <source>
        <dbReference type="EMBL" id="MFC6260782.1"/>
    </source>
</evidence>
<keyword evidence="3" id="KW-1185">Reference proteome</keyword>
<proteinExistence type="predicted"/>
<dbReference type="SUPFAM" id="SSF53597">
    <property type="entry name" value="Dihydrofolate reductase-like"/>
    <property type="match status" value="1"/>
</dbReference>
<dbReference type="InterPro" id="IPR050765">
    <property type="entry name" value="Riboflavin_Biosynth_HTPR"/>
</dbReference>
<sequence length="179" mass="19352">MGKIQFYGATSLDGYLATSDDNIDWLTTLPNIPADTGQTVLSQMTSAIMGRVTYDYVTKLAPDMPFNPANPDMHNYVLTHQSRPSTPTVTFTSVGVLALAQRLQSGPGNIWVVGGQTILTPLLAANLIDDLYLQIAPIMLGSGKRLFGELAAPRQFELAVAHTIGPLAELIYHKIQPKA</sequence>
<dbReference type="Gene3D" id="3.40.430.10">
    <property type="entry name" value="Dihydrofolate Reductase, subunit A"/>
    <property type="match status" value="1"/>
</dbReference>
<feature type="domain" description="Bacterial bifunctional deaminase-reductase C-terminal" evidence="1">
    <location>
        <begin position="7"/>
        <end position="165"/>
    </location>
</feature>
<organism evidence="2 3">
    <name type="scientific">Levilactobacillus fujinensis</name>
    <dbReference type="NCBI Taxonomy" id="2486024"/>
    <lineage>
        <taxon>Bacteria</taxon>
        <taxon>Bacillati</taxon>
        <taxon>Bacillota</taxon>
        <taxon>Bacilli</taxon>
        <taxon>Lactobacillales</taxon>
        <taxon>Lactobacillaceae</taxon>
        <taxon>Levilactobacillus</taxon>
    </lineage>
</organism>
<dbReference type="Pfam" id="PF01872">
    <property type="entry name" value="RibD_C"/>
    <property type="match status" value="1"/>
</dbReference>
<dbReference type="PANTHER" id="PTHR38011">
    <property type="entry name" value="DIHYDROFOLATE REDUCTASE FAMILY PROTEIN (AFU_ORTHOLOGUE AFUA_8G06820)"/>
    <property type="match status" value="1"/>
</dbReference>
<dbReference type="RefSeq" id="WP_125685914.1">
    <property type="nucleotide sequence ID" value="NZ_JBHSSI010000040.1"/>
</dbReference>
<evidence type="ECO:0000259" key="1">
    <source>
        <dbReference type="Pfam" id="PF01872"/>
    </source>
</evidence>
<protein>
    <submittedName>
        <fullName evidence="2">Dihydrofolate reductase family protein</fullName>
    </submittedName>
</protein>
<comment type="caution">
    <text evidence="2">The sequence shown here is derived from an EMBL/GenBank/DDBJ whole genome shotgun (WGS) entry which is preliminary data.</text>
</comment>
<accession>A0ABW1THP9</accession>
<name>A0ABW1THP9_9LACO</name>
<dbReference type="InterPro" id="IPR024072">
    <property type="entry name" value="DHFR-like_dom_sf"/>
</dbReference>
<dbReference type="PANTHER" id="PTHR38011:SF11">
    <property type="entry name" value="2,5-DIAMINO-6-RIBOSYLAMINO-4(3H)-PYRIMIDINONE 5'-PHOSPHATE REDUCTASE"/>
    <property type="match status" value="1"/>
</dbReference>
<dbReference type="InterPro" id="IPR002734">
    <property type="entry name" value="RibDG_C"/>
</dbReference>